<organism evidence="2 3">
    <name type="scientific">Candidatus Rickettsiella isopodorum</name>
    <dbReference type="NCBI Taxonomy" id="1225476"/>
    <lineage>
        <taxon>Bacteria</taxon>
        <taxon>Pseudomonadati</taxon>
        <taxon>Pseudomonadota</taxon>
        <taxon>Gammaproteobacteria</taxon>
        <taxon>Legionellales</taxon>
        <taxon>Coxiellaceae</taxon>
        <taxon>Rickettsiella</taxon>
    </lineage>
</organism>
<accession>A0A1J8NJH1</accession>
<reference evidence="2 3" key="1">
    <citation type="submission" date="2016-03" db="EMBL/GenBank/DDBJ databases">
        <title>Comparative genomics of Rickettsiella.</title>
        <authorList>
            <person name="Chandler C."/>
            <person name="Wang Y."/>
        </authorList>
    </citation>
    <scope>NUCLEOTIDE SEQUENCE [LARGE SCALE GENOMIC DNA]</scope>
    <source>
        <strain evidence="2 3">RCFS May 2013</strain>
    </source>
</reference>
<feature type="domain" description="Spore coat protein U/FanG" evidence="1">
    <location>
        <begin position="30"/>
        <end position="162"/>
    </location>
</feature>
<dbReference type="EMBL" id="LUKY01000033">
    <property type="protein sequence ID" value="OIZ94206.1"/>
    <property type="molecule type" value="Genomic_DNA"/>
</dbReference>
<keyword evidence="3" id="KW-1185">Reference proteome</keyword>
<gene>
    <name evidence="2" type="ORF">A1D18_04950</name>
</gene>
<dbReference type="Pfam" id="PF05229">
    <property type="entry name" value="SCPU"/>
    <property type="match status" value="1"/>
</dbReference>
<proteinExistence type="predicted"/>
<dbReference type="AlphaFoldDB" id="A0A1J8NJH1"/>
<dbReference type="PANTHER" id="PTHR37089">
    <property type="entry name" value="PROTEIN U-RELATED"/>
    <property type="match status" value="1"/>
</dbReference>
<dbReference type="Proteomes" id="UP000183924">
    <property type="component" value="Unassembled WGS sequence"/>
</dbReference>
<evidence type="ECO:0000313" key="3">
    <source>
        <dbReference type="Proteomes" id="UP000183924"/>
    </source>
</evidence>
<comment type="caution">
    <text evidence="2">The sequence shown here is derived from an EMBL/GenBank/DDBJ whole genome shotgun (WGS) entry which is preliminary data.</text>
</comment>
<protein>
    <recommendedName>
        <fullName evidence="1">Spore coat protein U/FanG domain-containing protein</fullName>
    </recommendedName>
</protein>
<dbReference type="InterPro" id="IPR053167">
    <property type="entry name" value="Spore_coat_component"/>
</dbReference>
<sequence>MLSSLIKFAIGFLLFLVLQDAMCVTINNTLAVMATVGGGANCTFDSTTNLKFPNYYPLTSNPDYVIGTITVTCLQNLAYDIGIGKGQGVGASETHRALTKQGGSEQLNYNLFQDASHQHMCGAIGQNTLHQIATGSAEVITIYGEIPSNQVVSAGTYLDRVTLFVIF</sequence>
<name>A0A1J8NJH1_9COXI</name>
<dbReference type="RefSeq" id="WP_071662701.1">
    <property type="nucleotide sequence ID" value="NZ_LUKY01000033.1"/>
</dbReference>
<dbReference type="InterPro" id="IPR007893">
    <property type="entry name" value="Spore_coat_U/FanG"/>
</dbReference>
<evidence type="ECO:0000259" key="1">
    <source>
        <dbReference type="Pfam" id="PF05229"/>
    </source>
</evidence>
<dbReference type="OrthoDB" id="5660015at2"/>
<dbReference type="SMART" id="SM00972">
    <property type="entry name" value="SCPU"/>
    <property type="match status" value="1"/>
</dbReference>
<evidence type="ECO:0000313" key="2">
    <source>
        <dbReference type="EMBL" id="OIZ94206.1"/>
    </source>
</evidence>
<dbReference type="STRING" id="1225476.A1D18_04950"/>
<dbReference type="PANTHER" id="PTHR37089:SF3">
    <property type="entry name" value="EXPORTED PROTEIN"/>
    <property type="match status" value="1"/>
</dbReference>